<name>A0A1X0QLU0_RHIZD</name>
<evidence type="ECO:0008006" key="2">
    <source>
        <dbReference type="Google" id="ProtNLM"/>
    </source>
</evidence>
<dbReference type="VEuPathDB" id="FungiDB:BCV72DRAFT_177733"/>
<dbReference type="InterPro" id="IPR036691">
    <property type="entry name" value="Endo/exonu/phosph_ase_sf"/>
</dbReference>
<accession>A0A1X0QLU0</accession>
<feature type="non-terminal residue" evidence="1">
    <location>
        <position position="128"/>
    </location>
</feature>
<proteinExistence type="predicted"/>
<sequence length="128" mass="14523">MLSMTLWNSNGCARHTIEAITNSLPFSHLLFLTETWLLSPLRFPTNWKQYHTYAVPVDNTFRGEMGISLLVHPDCPYEVIHFPSTSPYVLTCQVSNTLIHCIYLPPALSIDEAIEVLDNLPVQTHPSQ</sequence>
<dbReference type="AlphaFoldDB" id="A0A1X0QLU0"/>
<dbReference type="OrthoDB" id="2207231at2759"/>
<gene>
    <name evidence="1" type="ORF">BCV72DRAFT_177733</name>
</gene>
<dbReference type="Proteomes" id="UP000242414">
    <property type="component" value="Unassembled WGS sequence"/>
</dbReference>
<protein>
    <recommendedName>
        <fullName evidence="2">Endonuclease/exonuclease/phosphatase domain-containing protein</fullName>
    </recommendedName>
</protein>
<evidence type="ECO:0000313" key="1">
    <source>
        <dbReference type="EMBL" id="ORE00715.1"/>
    </source>
</evidence>
<dbReference type="SUPFAM" id="SSF56219">
    <property type="entry name" value="DNase I-like"/>
    <property type="match status" value="1"/>
</dbReference>
<reference evidence="1" key="1">
    <citation type="journal article" date="2016" name="Proc. Natl. Acad. Sci. U.S.A.">
        <title>Lipid metabolic changes in an early divergent fungus govern the establishment of a mutualistic symbiosis with endobacteria.</title>
        <authorList>
            <person name="Lastovetsky O.A."/>
            <person name="Gaspar M.L."/>
            <person name="Mondo S.J."/>
            <person name="LaButti K.M."/>
            <person name="Sandor L."/>
            <person name="Grigoriev I.V."/>
            <person name="Henry S.A."/>
            <person name="Pawlowska T.E."/>
        </authorList>
    </citation>
    <scope>NUCLEOTIDE SEQUENCE [LARGE SCALE GENOMIC DNA]</scope>
    <source>
        <strain evidence="1">ATCC 52814</strain>
    </source>
</reference>
<organism evidence="1">
    <name type="scientific">Rhizopus microsporus var. microsporus</name>
    <dbReference type="NCBI Taxonomy" id="86635"/>
    <lineage>
        <taxon>Eukaryota</taxon>
        <taxon>Fungi</taxon>
        <taxon>Fungi incertae sedis</taxon>
        <taxon>Mucoromycota</taxon>
        <taxon>Mucoromycotina</taxon>
        <taxon>Mucoromycetes</taxon>
        <taxon>Mucorales</taxon>
        <taxon>Mucorineae</taxon>
        <taxon>Rhizopodaceae</taxon>
        <taxon>Rhizopus</taxon>
    </lineage>
</organism>
<dbReference type="EMBL" id="KV922347">
    <property type="protein sequence ID" value="ORE00715.1"/>
    <property type="molecule type" value="Genomic_DNA"/>
</dbReference>
<dbReference type="Gene3D" id="3.60.10.10">
    <property type="entry name" value="Endonuclease/exonuclease/phosphatase"/>
    <property type="match status" value="1"/>
</dbReference>